<evidence type="ECO:0000313" key="1">
    <source>
        <dbReference type="EMBL" id="KAK8888489.1"/>
    </source>
</evidence>
<dbReference type="Proteomes" id="UP001470230">
    <property type="component" value="Unassembled WGS sequence"/>
</dbReference>
<dbReference type="InterPro" id="IPR008979">
    <property type="entry name" value="Galactose-bd-like_sf"/>
</dbReference>
<dbReference type="SUPFAM" id="SSF49785">
    <property type="entry name" value="Galactose-binding domain-like"/>
    <property type="match status" value="1"/>
</dbReference>
<evidence type="ECO:0000313" key="2">
    <source>
        <dbReference type="Proteomes" id="UP001470230"/>
    </source>
</evidence>
<protein>
    <recommendedName>
        <fullName evidence="3">F5/8 type C domain-containing protein</fullName>
    </recommendedName>
</protein>
<accession>A0ABR2KBJ4</accession>
<keyword evidence="2" id="KW-1185">Reference proteome</keyword>
<gene>
    <name evidence="1" type="ORF">M9Y10_039568</name>
</gene>
<name>A0ABR2KBJ4_9EUKA</name>
<proteinExistence type="predicted"/>
<dbReference type="EMBL" id="JAPFFF010000006">
    <property type="protein sequence ID" value="KAK8888489.1"/>
    <property type="molecule type" value="Genomic_DNA"/>
</dbReference>
<evidence type="ECO:0008006" key="3">
    <source>
        <dbReference type="Google" id="ProtNLM"/>
    </source>
</evidence>
<comment type="caution">
    <text evidence="1">The sequence shown here is derived from an EMBL/GenBank/DDBJ whole genome shotgun (WGS) entry which is preliminary data.</text>
</comment>
<dbReference type="Gene3D" id="2.60.120.260">
    <property type="entry name" value="Galactose-binding domain-like"/>
    <property type="match status" value="1"/>
</dbReference>
<organism evidence="1 2">
    <name type="scientific">Tritrichomonas musculus</name>
    <dbReference type="NCBI Taxonomy" id="1915356"/>
    <lineage>
        <taxon>Eukaryota</taxon>
        <taxon>Metamonada</taxon>
        <taxon>Parabasalia</taxon>
        <taxon>Tritrichomonadida</taxon>
        <taxon>Tritrichomonadidae</taxon>
        <taxon>Tritrichomonas</taxon>
    </lineage>
</organism>
<reference evidence="1 2" key="1">
    <citation type="submission" date="2024-04" db="EMBL/GenBank/DDBJ databases">
        <title>Tritrichomonas musculus Genome.</title>
        <authorList>
            <person name="Alves-Ferreira E."/>
            <person name="Grigg M."/>
            <person name="Lorenzi H."/>
            <person name="Galac M."/>
        </authorList>
    </citation>
    <scope>NUCLEOTIDE SEQUENCE [LARGE SCALE GENOMIC DNA]</scope>
    <source>
        <strain evidence="1 2">EAF2021</strain>
    </source>
</reference>
<sequence length="473" mass="56127">MISENIDFSLSPKNLEEIPFEKYVKNFTFIVNGKRYKTSRFVADILSPLIRKLHFVDESVDEFYINSSNVKENELGQYNEQPFEEDFFIDFLNLATFQNCKIDPRHKKYFTEYFSILGNIDEYFRIQPEFFSSLSAENVIDRLLSIIEITSYLSQDYSKKALPINEIIPFISSHFECIDKKQMKMLPVEILEEIISNEALQLQDEDSLLRFVLSMYDYDRSFSSLFEYIIFLNISEDLLESFIEKFDVEHINDKIWKSICYRLLPSKIDSANFKSRYRKLNLENRYQKIIKEFTHQPGNEFQGIMRYLTNETGGNIHDNGTIEITSNSINNNNPRYHPKNLVDYENNNYYHSSNDGGTTICFDFKDKLVQLTSYSIKSYSTGSNSDHLRNWVLEVSKDGKNWIEGDRHENDKKLNGANITATFNIKEQDNNFYRFIRLRQTGFSWYNYPYNNNYYFVVYSIEFYGKLQQHSLK</sequence>